<dbReference type="GO" id="GO:0005737">
    <property type="term" value="C:cytoplasm"/>
    <property type="evidence" value="ECO:0007669"/>
    <property type="project" value="TreeGrafter"/>
</dbReference>
<evidence type="ECO:0000256" key="1">
    <source>
        <dbReference type="ARBA" id="ARBA00005369"/>
    </source>
</evidence>
<feature type="signal peptide" evidence="2">
    <location>
        <begin position="1"/>
        <end position="22"/>
    </location>
</feature>
<dbReference type="AlphaFoldDB" id="A0A8B9QW22"/>
<dbReference type="SUPFAM" id="SSF53335">
    <property type="entry name" value="S-adenosyl-L-methionine-dependent methyltransferases"/>
    <property type="match status" value="1"/>
</dbReference>
<dbReference type="InterPro" id="IPR000682">
    <property type="entry name" value="PCMT"/>
</dbReference>
<keyword evidence="2" id="KW-0732">Signal</keyword>
<accession>A0A8B9QW22</accession>
<dbReference type="Pfam" id="PF01135">
    <property type="entry name" value="PCMT"/>
    <property type="match status" value="1"/>
</dbReference>
<evidence type="ECO:0008006" key="5">
    <source>
        <dbReference type="Google" id="ProtNLM"/>
    </source>
</evidence>
<evidence type="ECO:0000256" key="2">
    <source>
        <dbReference type="SAM" id="SignalP"/>
    </source>
</evidence>
<name>A0A8B9QW22_ANAPL</name>
<reference evidence="3" key="1">
    <citation type="submission" date="2019-08" db="EMBL/GenBank/DDBJ databases">
        <title>Three high-quality genomes provides insights into domestication of ducks.</title>
        <authorList>
            <person name="Hou Z.C."/>
            <person name="Zhu F."/>
            <person name="Yin Z.T."/>
            <person name="Zhang F."/>
        </authorList>
    </citation>
    <scope>NUCLEOTIDE SEQUENCE [LARGE SCALE GENOMIC DNA]</scope>
</reference>
<evidence type="ECO:0000313" key="3">
    <source>
        <dbReference type="Ensembl" id="ENSAPLP00020001467.1"/>
    </source>
</evidence>
<organism evidence="3 4">
    <name type="scientific">Anas platyrhynchos</name>
    <name type="common">Mallard</name>
    <name type="synonym">Anas boschas</name>
    <dbReference type="NCBI Taxonomy" id="8839"/>
    <lineage>
        <taxon>Eukaryota</taxon>
        <taxon>Metazoa</taxon>
        <taxon>Chordata</taxon>
        <taxon>Craniata</taxon>
        <taxon>Vertebrata</taxon>
        <taxon>Euteleostomi</taxon>
        <taxon>Archelosauria</taxon>
        <taxon>Archosauria</taxon>
        <taxon>Dinosauria</taxon>
        <taxon>Saurischia</taxon>
        <taxon>Theropoda</taxon>
        <taxon>Coelurosauria</taxon>
        <taxon>Aves</taxon>
        <taxon>Neognathae</taxon>
        <taxon>Galloanserae</taxon>
        <taxon>Anseriformes</taxon>
        <taxon>Anatidae</taxon>
        <taxon>Anatinae</taxon>
        <taxon>Anas</taxon>
    </lineage>
</organism>
<dbReference type="InterPro" id="IPR029063">
    <property type="entry name" value="SAM-dependent_MTases_sf"/>
</dbReference>
<proteinExistence type="inferred from homology"/>
<dbReference type="Ensembl" id="ENSAPLT00020001568.1">
    <property type="protein sequence ID" value="ENSAPLP00020001467.1"/>
    <property type="gene ID" value="ENSAPLG00020001083.1"/>
</dbReference>
<evidence type="ECO:0000313" key="4">
    <source>
        <dbReference type="Proteomes" id="UP000694400"/>
    </source>
</evidence>
<feature type="chain" id="PRO_5034597564" description="Protein-L-isoaspartate O-methyltransferase" evidence="2">
    <location>
        <begin position="23"/>
        <end position="214"/>
    </location>
</feature>
<sequence length="214" mass="23262">MSPLLPCATLTLMGLLLARTMAWTSSGKTHPELVNNLYKKGIIKSQRVFDVLLATDRGHYIKYFPYMDSPQSIGYKATISAPHMHAHALELLKDQLVEGAKALDVGSGSGYLTACFARMMGPTGKAVGVEHIRELVNESIRNVQEDDPTLLSSGRVKLVGELSGTLMLDPTCEHLLALAVCRALLLKTVAPSCADAFRAVARNCWLTKHSLTLT</sequence>
<dbReference type="GO" id="GO:0004719">
    <property type="term" value="F:protein-L-isoaspartate (D-aspartate) O-methyltransferase activity"/>
    <property type="evidence" value="ECO:0007669"/>
    <property type="project" value="InterPro"/>
</dbReference>
<reference evidence="3" key="2">
    <citation type="submission" date="2025-08" db="UniProtKB">
        <authorList>
            <consortium name="Ensembl"/>
        </authorList>
    </citation>
    <scope>IDENTIFICATION</scope>
</reference>
<reference evidence="3" key="3">
    <citation type="submission" date="2025-09" db="UniProtKB">
        <authorList>
            <consortium name="Ensembl"/>
        </authorList>
    </citation>
    <scope>IDENTIFICATION</scope>
</reference>
<comment type="similarity">
    <text evidence="1">Belongs to the methyltransferase superfamily. L-isoaspartyl/D-aspartyl protein methyltransferase family.</text>
</comment>
<protein>
    <recommendedName>
        <fullName evidence="5">Protein-L-isoaspartate O-methyltransferase</fullName>
    </recommendedName>
</protein>
<dbReference type="PANTHER" id="PTHR11579">
    <property type="entry name" value="PROTEIN-L-ISOASPARTATE O-METHYLTRANSFERASE"/>
    <property type="match status" value="1"/>
</dbReference>
<dbReference type="Proteomes" id="UP000694400">
    <property type="component" value="Chromosome 5"/>
</dbReference>
<dbReference type="PANTHER" id="PTHR11579:SF19">
    <property type="entry name" value="PROTEIN-L-ISOASPARTATE O-METHYLTRANSFERASE"/>
    <property type="match status" value="1"/>
</dbReference>
<dbReference type="Gene3D" id="3.40.50.150">
    <property type="entry name" value="Vaccinia Virus protein VP39"/>
    <property type="match status" value="1"/>
</dbReference>